<evidence type="ECO:0000256" key="1">
    <source>
        <dbReference type="SAM" id="MobiDB-lite"/>
    </source>
</evidence>
<proteinExistence type="predicted"/>
<dbReference type="EMBL" id="JARJCW010000062">
    <property type="protein sequence ID" value="KAJ7200620.1"/>
    <property type="molecule type" value="Genomic_DNA"/>
</dbReference>
<gene>
    <name evidence="2" type="ORF">GGX14DRAFT_400611</name>
</gene>
<evidence type="ECO:0000313" key="3">
    <source>
        <dbReference type="Proteomes" id="UP001219525"/>
    </source>
</evidence>
<dbReference type="Proteomes" id="UP001219525">
    <property type="component" value="Unassembled WGS sequence"/>
</dbReference>
<accession>A0AAD6V1X2</accession>
<name>A0AAD6V1X2_9AGAR</name>
<reference evidence="2" key="1">
    <citation type="submission" date="2023-03" db="EMBL/GenBank/DDBJ databases">
        <title>Massive genome expansion in bonnet fungi (Mycena s.s.) driven by repeated elements and novel gene families across ecological guilds.</title>
        <authorList>
            <consortium name="Lawrence Berkeley National Laboratory"/>
            <person name="Harder C.B."/>
            <person name="Miyauchi S."/>
            <person name="Viragh M."/>
            <person name="Kuo A."/>
            <person name="Thoen E."/>
            <person name="Andreopoulos B."/>
            <person name="Lu D."/>
            <person name="Skrede I."/>
            <person name="Drula E."/>
            <person name="Henrissat B."/>
            <person name="Morin E."/>
            <person name="Kohler A."/>
            <person name="Barry K."/>
            <person name="LaButti K."/>
            <person name="Morin E."/>
            <person name="Salamov A."/>
            <person name="Lipzen A."/>
            <person name="Mereny Z."/>
            <person name="Hegedus B."/>
            <person name="Baldrian P."/>
            <person name="Stursova M."/>
            <person name="Weitz H."/>
            <person name="Taylor A."/>
            <person name="Grigoriev I.V."/>
            <person name="Nagy L.G."/>
            <person name="Martin F."/>
            <person name="Kauserud H."/>
        </authorList>
    </citation>
    <scope>NUCLEOTIDE SEQUENCE</scope>
    <source>
        <strain evidence="2">9144</strain>
    </source>
</reference>
<organism evidence="2 3">
    <name type="scientific">Mycena pura</name>
    <dbReference type="NCBI Taxonomy" id="153505"/>
    <lineage>
        <taxon>Eukaryota</taxon>
        <taxon>Fungi</taxon>
        <taxon>Dikarya</taxon>
        <taxon>Basidiomycota</taxon>
        <taxon>Agaricomycotina</taxon>
        <taxon>Agaricomycetes</taxon>
        <taxon>Agaricomycetidae</taxon>
        <taxon>Agaricales</taxon>
        <taxon>Marasmiineae</taxon>
        <taxon>Mycenaceae</taxon>
        <taxon>Mycena</taxon>
    </lineage>
</organism>
<comment type="caution">
    <text evidence="2">The sequence shown here is derived from an EMBL/GenBank/DDBJ whole genome shotgun (WGS) entry which is preliminary data.</text>
</comment>
<evidence type="ECO:0000313" key="2">
    <source>
        <dbReference type="EMBL" id="KAJ7200620.1"/>
    </source>
</evidence>
<keyword evidence="3" id="KW-1185">Reference proteome</keyword>
<sequence length="267" mass="29155">MPPLCRLQRPNIYTSHPSGADANGARVQLLTNVRATCKGACKGRRRQSEAMRGWGADWTTAINSVTCTGVARAWCVRTTVINKQAARMQMVVRLAPRTLHRRKYCRGVAHAYKSVSSVQRAPRGQWRQCYVRAWCLRTTAINIQADAAKFKLMCARLAPARTRAGTDTARMRMLPGCGPRAQKCAQYAKGAQGPAEAMGGRFRMQMFPDAGISGSRPSTLNAGRTDVSGPRPSNIGRRAAPMQTVLGHSGAFAGQAKVRAGCKRRQR</sequence>
<protein>
    <submittedName>
        <fullName evidence="2">Uncharacterized protein</fullName>
    </submittedName>
</protein>
<feature type="region of interest" description="Disordered" evidence="1">
    <location>
        <begin position="213"/>
        <end position="235"/>
    </location>
</feature>
<dbReference type="AlphaFoldDB" id="A0AAD6V1X2"/>